<comment type="caution">
    <text evidence="3">The sequence shown here is derived from an EMBL/GenBank/DDBJ whole genome shotgun (WGS) entry which is preliminary data.</text>
</comment>
<dbReference type="InterPro" id="IPR029347">
    <property type="entry name" value="Raptor_N"/>
</dbReference>
<dbReference type="PANTHER" id="PTHR24006">
    <property type="entry name" value="UBIQUITIN CARBOXYL-TERMINAL HYDROLASE"/>
    <property type="match status" value="1"/>
</dbReference>
<dbReference type="Gene3D" id="3.90.70.10">
    <property type="entry name" value="Cysteine proteinases"/>
    <property type="match status" value="1"/>
</dbReference>
<sequence>MFSYIFFLNHNFQGLYFCVPFREQLLKYYEKVKNPDVEENLLTCLTELFTQISTQKKKTGVIAPKRFVQRVKKENELFRGYMHQDAHEILNFLLKELVDILEKETKGTKEHSSPPEKIPNGIHVPLANGVRKEPLVTWVHKNFQGILTNETKCLRCETVTARDETLLDLSLDIEQNSSITSCLKNFSSTETLNVEDKFFCDKCCRFLLLFFCNNGFFYEGNVRFFVLQFTGSTEEDEDQETAAYFSDTCRKYAKSERVLFHYNGHGVPKPTANGEIWFLTG</sequence>
<dbReference type="GO" id="GO:0004843">
    <property type="term" value="F:cysteine-type deubiquitinase activity"/>
    <property type="evidence" value="ECO:0000318"/>
    <property type="project" value="GO_Central"/>
</dbReference>
<keyword evidence="4" id="KW-1185">Reference proteome</keyword>
<organism evidence="3 4">
    <name type="scientific">Lactuca sativa</name>
    <name type="common">Garden lettuce</name>
    <dbReference type="NCBI Taxonomy" id="4236"/>
    <lineage>
        <taxon>Eukaryota</taxon>
        <taxon>Viridiplantae</taxon>
        <taxon>Streptophyta</taxon>
        <taxon>Embryophyta</taxon>
        <taxon>Tracheophyta</taxon>
        <taxon>Spermatophyta</taxon>
        <taxon>Magnoliopsida</taxon>
        <taxon>eudicotyledons</taxon>
        <taxon>Gunneridae</taxon>
        <taxon>Pentapetalae</taxon>
        <taxon>asterids</taxon>
        <taxon>campanulids</taxon>
        <taxon>Asterales</taxon>
        <taxon>Asteraceae</taxon>
        <taxon>Cichorioideae</taxon>
        <taxon>Cichorieae</taxon>
        <taxon>Lactucinae</taxon>
        <taxon>Lactuca</taxon>
    </lineage>
</organism>
<feature type="domain" description="USP" evidence="2">
    <location>
        <begin position="1"/>
        <end position="281"/>
    </location>
</feature>
<accession>A0A9R1W4Z6</accession>
<reference evidence="3 4" key="1">
    <citation type="journal article" date="2017" name="Nat. Commun.">
        <title>Genome assembly with in vitro proximity ligation data and whole-genome triplication in lettuce.</title>
        <authorList>
            <person name="Reyes-Chin-Wo S."/>
            <person name="Wang Z."/>
            <person name="Yang X."/>
            <person name="Kozik A."/>
            <person name="Arikit S."/>
            <person name="Song C."/>
            <person name="Xia L."/>
            <person name="Froenicke L."/>
            <person name="Lavelle D.O."/>
            <person name="Truco M.J."/>
            <person name="Xia R."/>
            <person name="Zhu S."/>
            <person name="Xu C."/>
            <person name="Xu H."/>
            <person name="Xu X."/>
            <person name="Cox K."/>
            <person name="Korf I."/>
            <person name="Meyers B.C."/>
            <person name="Michelmore R.W."/>
        </authorList>
    </citation>
    <scope>NUCLEOTIDE SEQUENCE [LARGE SCALE GENOMIC DNA]</scope>
    <source>
        <strain evidence="4">cv. Salinas</strain>
        <tissue evidence="3">Seedlings</tissue>
    </source>
</reference>
<dbReference type="GO" id="GO:0005829">
    <property type="term" value="C:cytosol"/>
    <property type="evidence" value="ECO:0000318"/>
    <property type="project" value="GO_Central"/>
</dbReference>
<evidence type="ECO:0000313" key="3">
    <source>
        <dbReference type="EMBL" id="KAJ0217259.1"/>
    </source>
</evidence>
<dbReference type="GO" id="GO:0005634">
    <property type="term" value="C:nucleus"/>
    <property type="evidence" value="ECO:0000318"/>
    <property type="project" value="GO_Central"/>
</dbReference>
<dbReference type="Proteomes" id="UP000235145">
    <property type="component" value="Unassembled WGS sequence"/>
</dbReference>
<dbReference type="GO" id="GO:0031647">
    <property type="term" value="P:regulation of protein stability"/>
    <property type="evidence" value="ECO:0000318"/>
    <property type="project" value="GO_Central"/>
</dbReference>
<evidence type="ECO:0000256" key="1">
    <source>
        <dbReference type="ARBA" id="ARBA00022737"/>
    </source>
</evidence>
<dbReference type="EMBL" id="NBSK02000003">
    <property type="protein sequence ID" value="KAJ0217259.1"/>
    <property type="molecule type" value="Genomic_DNA"/>
</dbReference>
<evidence type="ECO:0000313" key="4">
    <source>
        <dbReference type="Proteomes" id="UP000235145"/>
    </source>
</evidence>
<dbReference type="InterPro" id="IPR028889">
    <property type="entry name" value="USP"/>
</dbReference>
<name>A0A9R1W4Z6_LACSA</name>
<dbReference type="InterPro" id="IPR050164">
    <property type="entry name" value="Peptidase_C19"/>
</dbReference>
<proteinExistence type="predicted"/>
<dbReference type="InterPro" id="IPR001394">
    <property type="entry name" value="Peptidase_C19_UCH"/>
</dbReference>
<dbReference type="Pfam" id="PF14538">
    <property type="entry name" value="Raptor_N"/>
    <property type="match status" value="1"/>
</dbReference>
<dbReference type="Pfam" id="PF00443">
    <property type="entry name" value="UCH"/>
    <property type="match status" value="1"/>
</dbReference>
<gene>
    <name evidence="3" type="ORF">LSAT_V11C300135660</name>
</gene>
<evidence type="ECO:0000259" key="2">
    <source>
        <dbReference type="PROSITE" id="PS50235"/>
    </source>
</evidence>
<dbReference type="PROSITE" id="PS50235">
    <property type="entry name" value="USP_3"/>
    <property type="match status" value="1"/>
</dbReference>
<dbReference type="InterPro" id="IPR038765">
    <property type="entry name" value="Papain-like_cys_pep_sf"/>
</dbReference>
<keyword evidence="1" id="KW-0677">Repeat</keyword>
<dbReference type="SUPFAM" id="SSF54001">
    <property type="entry name" value="Cysteine proteinases"/>
    <property type="match status" value="1"/>
</dbReference>
<dbReference type="AlphaFoldDB" id="A0A9R1W4Z6"/>
<dbReference type="PANTHER" id="PTHR24006:SF884">
    <property type="entry name" value="UBIQUITIN CARBOXYL-TERMINAL HYDROLASE 4-LIKE"/>
    <property type="match status" value="1"/>
</dbReference>
<dbReference type="GO" id="GO:0016579">
    <property type="term" value="P:protein deubiquitination"/>
    <property type="evidence" value="ECO:0007669"/>
    <property type="project" value="InterPro"/>
</dbReference>
<protein>
    <recommendedName>
        <fullName evidence="2">USP domain-containing protein</fullName>
    </recommendedName>
</protein>